<keyword evidence="3" id="KW-1185">Reference proteome</keyword>
<reference evidence="2 3" key="1">
    <citation type="submission" date="2022-09" db="EMBL/GenBank/DDBJ databases">
        <title>Enrichment on poylsaccharides allowed isolation of novel metabolic and taxonomic groups of Haloarchaea.</title>
        <authorList>
            <person name="Sorokin D.Y."/>
            <person name="Elcheninov A.G."/>
            <person name="Khizhniak T.V."/>
            <person name="Kolganova T.V."/>
            <person name="Kublanov I.V."/>
        </authorList>
    </citation>
    <scope>NUCLEOTIDE SEQUENCE [LARGE SCALE GENOMIC DNA]</scope>
    <source>
        <strain evidence="2 3">AArc-curdl1</strain>
    </source>
</reference>
<proteinExistence type="predicted"/>
<feature type="region of interest" description="Disordered" evidence="1">
    <location>
        <begin position="1"/>
        <end position="22"/>
    </location>
</feature>
<organism evidence="2 3">
    <name type="scientific">Natronosalvus hydrolyticus</name>
    <dbReference type="NCBI Taxonomy" id="2979988"/>
    <lineage>
        <taxon>Archaea</taxon>
        <taxon>Methanobacteriati</taxon>
        <taxon>Methanobacteriota</taxon>
        <taxon>Stenosarchaea group</taxon>
        <taxon>Halobacteria</taxon>
        <taxon>Halobacteriales</taxon>
        <taxon>Natrialbaceae</taxon>
        <taxon>Natronosalvus</taxon>
    </lineage>
</organism>
<dbReference type="AlphaFoldDB" id="A0AAP2ZA92"/>
<evidence type="ECO:0000313" key="2">
    <source>
        <dbReference type="EMBL" id="MCU4753218.1"/>
    </source>
</evidence>
<protein>
    <submittedName>
        <fullName evidence="2">Htur_1727 family rSAM-partnered candidate RiPP</fullName>
    </submittedName>
</protein>
<dbReference type="InterPro" id="IPR009359">
    <property type="entry name" value="PaaB"/>
</dbReference>
<sequence>MVEHAHRSKVAGNRRGTPLPQWEVFLRDERTEPLRHVGSVAASSADGAVEHAAALFDWHAADLWVCPAESVERYSSRPLSTETDSSKPSKPGCSPSKNDSSSKKEPEGNEPTTGSTVGNHS</sequence>
<evidence type="ECO:0000256" key="1">
    <source>
        <dbReference type="SAM" id="MobiDB-lite"/>
    </source>
</evidence>
<dbReference type="Pfam" id="PF06243">
    <property type="entry name" value="PaaB"/>
    <property type="match status" value="1"/>
</dbReference>
<gene>
    <name evidence="2" type="ORF">OB919_14730</name>
</gene>
<name>A0AAP2ZA92_9EURY</name>
<feature type="region of interest" description="Disordered" evidence="1">
    <location>
        <begin position="74"/>
        <end position="121"/>
    </location>
</feature>
<dbReference type="Proteomes" id="UP001321047">
    <property type="component" value="Unassembled WGS sequence"/>
</dbReference>
<dbReference type="RefSeq" id="WP_342809539.1">
    <property type="nucleotide sequence ID" value="NZ_JAOPJZ010000014.1"/>
</dbReference>
<accession>A0AAP2ZA92</accession>
<comment type="caution">
    <text evidence="2">The sequence shown here is derived from an EMBL/GenBank/DDBJ whole genome shotgun (WGS) entry which is preliminary data.</text>
</comment>
<dbReference type="EMBL" id="JAOPJZ010000014">
    <property type="protein sequence ID" value="MCU4753218.1"/>
    <property type="molecule type" value="Genomic_DNA"/>
</dbReference>
<dbReference type="InterPro" id="IPR038693">
    <property type="entry name" value="PaaB_sf"/>
</dbReference>
<evidence type="ECO:0000313" key="3">
    <source>
        <dbReference type="Proteomes" id="UP001321047"/>
    </source>
</evidence>
<dbReference type="NCBIfam" id="TIGR04031">
    <property type="entry name" value="Htur_1727_fam"/>
    <property type="match status" value="1"/>
</dbReference>
<dbReference type="InterPro" id="IPR023976">
    <property type="entry name" value="CHP04031_Htur1727"/>
</dbReference>
<feature type="compositionally biased region" description="Polar residues" evidence="1">
    <location>
        <begin position="110"/>
        <end position="121"/>
    </location>
</feature>
<feature type="compositionally biased region" description="Low complexity" evidence="1">
    <location>
        <begin position="86"/>
        <end position="97"/>
    </location>
</feature>
<dbReference type="Gene3D" id="3.10.20.520">
    <property type="entry name" value="Phenylacetic acid degradation B"/>
    <property type="match status" value="1"/>
</dbReference>